<evidence type="ECO:0000313" key="8">
    <source>
        <dbReference type="Proteomes" id="UP000322139"/>
    </source>
</evidence>
<name>A0A5D4QUX9_9BACI</name>
<evidence type="ECO:0000256" key="1">
    <source>
        <dbReference type="ARBA" id="ARBA00004141"/>
    </source>
</evidence>
<keyword evidence="5 6" id="KW-0472">Membrane</keyword>
<feature type="transmembrane region" description="Helical" evidence="6">
    <location>
        <begin position="6"/>
        <end position="35"/>
    </location>
</feature>
<organism evidence="7 8">
    <name type="scientific">Bacillus infantis</name>
    <dbReference type="NCBI Taxonomy" id="324767"/>
    <lineage>
        <taxon>Bacteria</taxon>
        <taxon>Bacillati</taxon>
        <taxon>Bacillota</taxon>
        <taxon>Bacilli</taxon>
        <taxon>Bacillales</taxon>
        <taxon>Bacillaceae</taxon>
        <taxon>Bacillus</taxon>
    </lineage>
</organism>
<feature type="transmembrane region" description="Helical" evidence="6">
    <location>
        <begin position="100"/>
        <end position="119"/>
    </location>
</feature>
<proteinExistence type="inferred from homology"/>
<feature type="transmembrane region" description="Helical" evidence="6">
    <location>
        <begin position="232"/>
        <end position="249"/>
    </location>
</feature>
<evidence type="ECO:0000256" key="3">
    <source>
        <dbReference type="ARBA" id="ARBA00022692"/>
    </source>
</evidence>
<evidence type="ECO:0000256" key="6">
    <source>
        <dbReference type="RuleBase" id="RU363041"/>
    </source>
</evidence>
<dbReference type="InterPro" id="IPR051598">
    <property type="entry name" value="TSUP/Inactive_protease-like"/>
</dbReference>
<dbReference type="PANTHER" id="PTHR43701">
    <property type="entry name" value="MEMBRANE TRANSPORTER PROTEIN MJ0441-RELATED"/>
    <property type="match status" value="1"/>
</dbReference>
<dbReference type="RefSeq" id="WP_148976836.1">
    <property type="nucleotide sequence ID" value="NZ_JBNILB010000020.1"/>
</dbReference>
<dbReference type="Proteomes" id="UP000322139">
    <property type="component" value="Unassembled WGS sequence"/>
</dbReference>
<evidence type="ECO:0000313" key="7">
    <source>
        <dbReference type="EMBL" id="TYS42943.1"/>
    </source>
</evidence>
<sequence length="285" mass="30223">MDYLLFLLLGGVISVLSGFFGVGGGFILTPVLLLIGFAPLEAIATSLFFSIGTSLSGIGAHFRLKNILWKEGAILGVSGMLATQAAKPLVLLLSEKGLDATVIPACYIVLLSYFAFTMFRQGKKTDEQSHEGRPSLARMLLIGFSGGFVSAALGVGGGFIMVPLSIAFLGLQPRKAVGTSLFAVLLIVSTGFLSYASAVEISYLTAILLVAGGLVGSQAGAWLTNFYKNKDISLLLSGLYIATLLSVVFKLVHHNLIGIVLLSLFIAYFFFLSLSKIIRKKEAEA</sequence>
<dbReference type="GO" id="GO:0005886">
    <property type="term" value="C:plasma membrane"/>
    <property type="evidence" value="ECO:0007669"/>
    <property type="project" value="UniProtKB-SubCell"/>
</dbReference>
<accession>A0A5D4QUX9</accession>
<keyword evidence="3 6" id="KW-0812">Transmembrane</keyword>
<dbReference type="Pfam" id="PF01925">
    <property type="entry name" value="TauE"/>
    <property type="match status" value="1"/>
</dbReference>
<protein>
    <recommendedName>
        <fullName evidence="6">Probable membrane transporter protein</fullName>
    </recommendedName>
</protein>
<comment type="subcellular location">
    <subcellularLocation>
        <location evidence="6">Cell membrane</location>
        <topology evidence="6">Multi-pass membrane protein</topology>
    </subcellularLocation>
    <subcellularLocation>
        <location evidence="1">Membrane</location>
        <topology evidence="1">Multi-pass membrane protein</topology>
    </subcellularLocation>
</comment>
<evidence type="ECO:0000256" key="4">
    <source>
        <dbReference type="ARBA" id="ARBA00022989"/>
    </source>
</evidence>
<comment type="caution">
    <text evidence="7">The sequence shown here is derived from an EMBL/GenBank/DDBJ whole genome shotgun (WGS) entry which is preliminary data.</text>
</comment>
<evidence type="ECO:0000256" key="2">
    <source>
        <dbReference type="ARBA" id="ARBA00009142"/>
    </source>
</evidence>
<keyword evidence="4 6" id="KW-1133">Transmembrane helix</keyword>
<feature type="transmembrane region" description="Helical" evidence="6">
    <location>
        <begin position="176"/>
        <end position="195"/>
    </location>
</feature>
<feature type="transmembrane region" description="Helical" evidence="6">
    <location>
        <begin position="42"/>
        <end position="62"/>
    </location>
</feature>
<evidence type="ECO:0000256" key="5">
    <source>
        <dbReference type="ARBA" id="ARBA00023136"/>
    </source>
</evidence>
<feature type="transmembrane region" description="Helical" evidence="6">
    <location>
        <begin position="201"/>
        <end position="223"/>
    </location>
</feature>
<keyword evidence="6" id="KW-1003">Cell membrane</keyword>
<dbReference type="AlphaFoldDB" id="A0A5D4QUX9"/>
<dbReference type="InterPro" id="IPR002781">
    <property type="entry name" value="TM_pro_TauE-like"/>
</dbReference>
<comment type="similarity">
    <text evidence="2 6">Belongs to the 4-toluene sulfonate uptake permease (TSUP) (TC 2.A.102) family.</text>
</comment>
<gene>
    <name evidence="7" type="ORF">FZD51_22770</name>
</gene>
<dbReference type="EMBL" id="VTER01000015">
    <property type="protein sequence ID" value="TYS42943.1"/>
    <property type="molecule type" value="Genomic_DNA"/>
</dbReference>
<feature type="transmembrane region" description="Helical" evidence="6">
    <location>
        <begin position="139"/>
        <end position="164"/>
    </location>
</feature>
<reference evidence="7 8" key="1">
    <citation type="submission" date="2019-08" db="EMBL/GenBank/DDBJ databases">
        <title>Bacillus genomes from the desert of Cuatro Cienegas, Coahuila.</title>
        <authorList>
            <person name="Olmedo-Alvarez G."/>
        </authorList>
    </citation>
    <scope>NUCLEOTIDE SEQUENCE [LARGE SCALE GENOMIC DNA]</scope>
    <source>
        <strain evidence="7 8">CH446_14T</strain>
    </source>
</reference>
<feature type="transmembrane region" description="Helical" evidence="6">
    <location>
        <begin position="74"/>
        <end position="93"/>
    </location>
</feature>
<dbReference type="PANTHER" id="PTHR43701:SF2">
    <property type="entry name" value="MEMBRANE TRANSPORTER PROTEIN YJNA-RELATED"/>
    <property type="match status" value="1"/>
</dbReference>
<feature type="transmembrane region" description="Helical" evidence="6">
    <location>
        <begin position="255"/>
        <end position="274"/>
    </location>
</feature>